<proteinExistence type="predicted"/>
<name>A0A1I0KFJ0_9FIRM</name>
<organism evidence="1 2">
    <name type="scientific">Enterocloster clostridioformis</name>
    <dbReference type="NCBI Taxonomy" id="1531"/>
    <lineage>
        <taxon>Bacteria</taxon>
        <taxon>Bacillati</taxon>
        <taxon>Bacillota</taxon>
        <taxon>Clostridia</taxon>
        <taxon>Lachnospirales</taxon>
        <taxon>Lachnospiraceae</taxon>
        <taxon>Enterocloster</taxon>
    </lineage>
</organism>
<gene>
    <name evidence="1" type="ORF">SAMN05216521_11283</name>
</gene>
<comment type="caution">
    <text evidence="1">The sequence shown here is derived from an EMBL/GenBank/DDBJ whole genome shotgun (WGS) entry which is preliminary data.</text>
</comment>
<dbReference type="EMBL" id="FOIO01000128">
    <property type="protein sequence ID" value="SEU22353.1"/>
    <property type="molecule type" value="Genomic_DNA"/>
</dbReference>
<protein>
    <submittedName>
        <fullName evidence="1">Uncharacterized protein</fullName>
    </submittedName>
</protein>
<dbReference type="Proteomes" id="UP000182121">
    <property type="component" value="Unassembled WGS sequence"/>
</dbReference>
<dbReference type="AlphaFoldDB" id="A0A1I0KFJ0"/>
<reference evidence="1 2" key="1">
    <citation type="submission" date="2016-10" db="EMBL/GenBank/DDBJ databases">
        <authorList>
            <person name="Varghese N."/>
            <person name="Submissions S."/>
        </authorList>
    </citation>
    <scope>NUCLEOTIDE SEQUENCE [LARGE SCALE GENOMIC DNA]</scope>
    <source>
        <strain evidence="1 2">NLAE-zl-C196</strain>
    </source>
</reference>
<evidence type="ECO:0000313" key="2">
    <source>
        <dbReference type="Proteomes" id="UP000182121"/>
    </source>
</evidence>
<accession>A0A1I0KFJ0</accession>
<dbReference type="RefSeq" id="WP_007036694.1">
    <property type="nucleotide sequence ID" value="NZ_FOIO01000128.1"/>
</dbReference>
<sequence>MVIKGCKTIKEYKALREHFVDLWYQTNFDSGTTYYDIVGNYVKVVDYTGDSVKVPLSEIPGYH</sequence>
<evidence type="ECO:0000313" key="1">
    <source>
        <dbReference type="EMBL" id="SEU22353.1"/>
    </source>
</evidence>